<dbReference type="AlphaFoldDB" id="A0A255EEF4"/>
<name>A0A255EEF4_9ACTN</name>
<comment type="caution">
    <text evidence="3">The sequence shown here is derived from an EMBL/GenBank/DDBJ whole genome shotgun (WGS) entry which is preliminary data.</text>
</comment>
<dbReference type="Proteomes" id="UP000216300">
    <property type="component" value="Unassembled WGS sequence"/>
</dbReference>
<protein>
    <recommendedName>
        <fullName evidence="7">Right handed beta helix domain-containing protein</fullName>
    </recommendedName>
</protein>
<evidence type="ECO:0000313" key="5">
    <source>
        <dbReference type="Proteomes" id="UP000216300"/>
    </source>
</evidence>
<dbReference type="InterPro" id="IPR011050">
    <property type="entry name" value="Pectin_lyase_fold/virulence"/>
</dbReference>
<reference evidence="5 6" key="1">
    <citation type="submission" date="2017-07" db="EMBL/GenBank/DDBJ databases">
        <title>Draft whole genome sequences of clinical Proprionibacteriaceae strains.</title>
        <authorList>
            <person name="Bernier A.-M."/>
            <person name="Bernard K."/>
            <person name="Domingo M.-C."/>
        </authorList>
    </citation>
    <scope>NUCLEOTIDE SEQUENCE [LARGE SCALE GENOMIC DNA]</scope>
    <source>
        <strain evidence="4 5">NML 150081</strain>
        <strain evidence="3 6">NML 160184</strain>
    </source>
</reference>
<evidence type="ECO:0000313" key="4">
    <source>
        <dbReference type="EMBL" id="OYN91041.1"/>
    </source>
</evidence>
<dbReference type="SUPFAM" id="SSF51126">
    <property type="entry name" value="Pectin lyase-like"/>
    <property type="match status" value="1"/>
</dbReference>
<dbReference type="EMBL" id="NMVI01000018">
    <property type="protein sequence ID" value="OYN86523.1"/>
    <property type="molecule type" value="Genomic_DNA"/>
</dbReference>
<feature type="chain" id="PRO_5036033783" description="Right handed beta helix domain-containing protein" evidence="2">
    <location>
        <begin position="36"/>
        <end position="388"/>
    </location>
</feature>
<dbReference type="Proteomes" id="UP000216533">
    <property type="component" value="Unassembled WGS sequence"/>
</dbReference>
<accession>A0A255EEF4</accession>
<dbReference type="Gene3D" id="2.160.20.10">
    <property type="entry name" value="Single-stranded right-handed beta-helix, Pectin lyase-like"/>
    <property type="match status" value="1"/>
</dbReference>
<keyword evidence="2" id="KW-0732">Signal</keyword>
<keyword evidence="5" id="KW-1185">Reference proteome</keyword>
<evidence type="ECO:0008006" key="7">
    <source>
        <dbReference type="Google" id="ProtNLM"/>
    </source>
</evidence>
<organism evidence="3 6">
    <name type="scientific">Parenemella sanctibonifatiensis</name>
    <dbReference type="NCBI Taxonomy" id="2016505"/>
    <lineage>
        <taxon>Bacteria</taxon>
        <taxon>Bacillati</taxon>
        <taxon>Actinomycetota</taxon>
        <taxon>Actinomycetes</taxon>
        <taxon>Propionibacteriales</taxon>
        <taxon>Propionibacteriaceae</taxon>
        <taxon>Parenemella</taxon>
    </lineage>
</organism>
<dbReference type="EMBL" id="NMVJ01000006">
    <property type="protein sequence ID" value="OYN91041.1"/>
    <property type="molecule type" value="Genomic_DNA"/>
</dbReference>
<feature type="region of interest" description="Disordered" evidence="1">
    <location>
        <begin position="369"/>
        <end position="388"/>
    </location>
</feature>
<evidence type="ECO:0000256" key="1">
    <source>
        <dbReference type="SAM" id="MobiDB-lite"/>
    </source>
</evidence>
<evidence type="ECO:0000313" key="6">
    <source>
        <dbReference type="Proteomes" id="UP000216533"/>
    </source>
</evidence>
<sequence length="388" mass="41833">MITMITLPRLRSALMFPALLLAMVALTIPAPPATAATVQRIHMSPTGNDANDGSQASPVRTLQRVQAIVAQTNLSADVEVRIAGGTYVQSPVTWTTYRPGHTISFMPADYTPGEGRDGFDTMPIFENKRADGSGRYLTGAWLTACLPSDGPLSEGGDGGLRFYYLQVQKYANAGLSITGTGRCSGSYAPSSGPGQPSARGLDGTTVFGMVFTDIGNLYTGGRCDTPDFLRCGYGGIVLTESSHNSIRNNHFIDLRNSENSYIHALYITHKSSHNTFHNNNVTGVSAGPVKVRDASNFNSIEYNTFGANHFHSRTITTAHYDEQVATSAGECSSYGNRFAYNDLGTYLINSSANLPAWMMTGDARWKGSDHCPDLPSDRSRLTTAGNYY</sequence>
<evidence type="ECO:0000313" key="3">
    <source>
        <dbReference type="EMBL" id="OYN86523.1"/>
    </source>
</evidence>
<accession>A0A255EJ84</accession>
<dbReference type="InterPro" id="IPR012334">
    <property type="entry name" value="Pectin_lyas_fold"/>
</dbReference>
<evidence type="ECO:0000256" key="2">
    <source>
        <dbReference type="SAM" id="SignalP"/>
    </source>
</evidence>
<proteinExistence type="predicted"/>
<feature type="signal peptide" evidence="2">
    <location>
        <begin position="1"/>
        <end position="35"/>
    </location>
</feature>
<feature type="compositionally biased region" description="Basic and acidic residues" evidence="1">
    <location>
        <begin position="369"/>
        <end position="380"/>
    </location>
</feature>
<gene>
    <name evidence="4" type="ORF">CGZ91_06115</name>
    <name evidence="3" type="ORF">CGZ92_09285</name>
</gene>